<sequence length="372" mass="40179">MRTALSRSSCSRLLAGCAQLLSQRMTLHSPFHQESVLFTYSSMLCSIRLASSRTSRASASTSAAKRKCKRSSSIASTSTKRRAATETSSSKDQGAADLVAAEEEHQLTENDVRLAMRTVMASHFSLVQHARRPEMVQVAKEREAIEEKHQGRQRRLLEKDENSLRLLGADGMVIGEGILPLLAAEKKNPYDWVSSRRATPLPDNGAWRALNPVGLAASQAVASASLPGDDGNDADALSEAEYASFLARTGAASTDGMNEEAEMDAWKSATLATLSVPDLSVYDPNHDFRINSEEAIQRAMGDNAKVTPSASNRTRAEQARRLDVPAGLSALTAHPVAPKAAAAAMQLQFDDDEDSDYTVAAFTDDRDDPLDL</sequence>
<dbReference type="GeneID" id="94170697"/>
<dbReference type="EMBL" id="JAFHKP010000022">
    <property type="protein sequence ID" value="KAG5479691.1"/>
    <property type="molecule type" value="Genomic_DNA"/>
</dbReference>
<name>A0A836KMD7_LEIEN</name>
<evidence type="ECO:0000256" key="1">
    <source>
        <dbReference type="SAM" id="MobiDB-lite"/>
    </source>
</evidence>
<keyword evidence="3" id="KW-1185">Reference proteome</keyword>
<gene>
    <name evidence="2" type="ORF">CUR178_03454</name>
</gene>
<comment type="caution">
    <text evidence="2">The sequence shown here is derived from an EMBL/GenBank/DDBJ whole genome shotgun (WGS) entry which is preliminary data.</text>
</comment>
<accession>A0A836KMD7</accession>
<evidence type="ECO:0000313" key="2">
    <source>
        <dbReference type="EMBL" id="KAG5479691.1"/>
    </source>
</evidence>
<evidence type="ECO:0000313" key="3">
    <source>
        <dbReference type="Proteomes" id="UP000674179"/>
    </source>
</evidence>
<dbReference type="OrthoDB" id="249477at2759"/>
<reference evidence="2 3" key="1">
    <citation type="submission" date="2021-02" db="EMBL/GenBank/DDBJ databases">
        <title>Leishmania (Mundinia) enrietti genome sequencing and assembly.</title>
        <authorList>
            <person name="Almutairi H."/>
            <person name="Gatherer D."/>
        </authorList>
    </citation>
    <scope>NUCLEOTIDE SEQUENCE [LARGE SCALE GENOMIC DNA]</scope>
    <source>
        <strain evidence="2">CUR178</strain>
    </source>
</reference>
<dbReference type="KEGG" id="lenr:94170697"/>
<feature type="region of interest" description="Disordered" evidence="1">
    <location>
        <begin position="56"/>
        <end position="95"/>
    </location>
</feature>
<organism evidence="2 3">
    <name type="scientific">Leishmania enriettii</name>
    <dbReference type="NCBI Taxonomy" id="5663"/>
    <lineage>
        <taxon>Eukaryota</taxon>
        <taxon>Discoba</taxon>
        <taxon>Euglenozoa</taxon>
        <taxon>Kinetoplastea</taxon>
        <taxon>Metakinetoplastina</taxon>
        <taxon>Trypanosomatida</taxon>
        <taxon>Trypanosomatidae</taxon>
        <taxon>Leishmaniinae</taxon>
        <taxon>Leishmania</taxon>
    </lineage>
</organism>
<dbReference type="AlphaFoldDB" id="A0A836KMD7"/>
<dbReference type="Proteomes" id="UP000674179">
    <property type="component" value="Chromosome 22"/>
</dbReference>
<dbReference type="RefSeq" id="XP_067693220.1">
    <property type="nucleotide sequence ID" value="XM_067835187.1"/>
</dbReference>
<proteinExistence type="predicted"/>
<protein>
    <submittedName>
        <fullName evidence="2">Uncharacterized protein</fullName>
    </submittedName>
</protein>